<dbReference type="Proteomes" id="UP001165269">
    <property type="component" value="Unassembled WGS sequence"/>
</dbReference>
<sequence>MFRRDTDTGEEIAFRVTTPQGNTVISGYSEDFWRQTPGAEVEEVRGHSQPDGFVVERTVA</sequence>
<accession>A0ABS9YPC2</accession>
<protein>
    <submittedName>
        <fullName evidence="1">Uncharacterized protein</fullName>
    </submittedName>
</protein>
<keyword evidence="2" id="KW-1185">Reference proteome</keyword>
<comment type="caution">
    <text evidence="1">The sequence shown here is derived from an EMBL/GenBank/DDBJ whole genome shotgun (WGS) entry which is preliminary data.</text>
</comment>
<evidence type="ECO:0000313" key="1">
    <source>
        <dbReference type="EMBL" id="MCI3279117.1"/>
    </source>
</evidence>
<organism evidence="1 2">
    <name type="scientific">Streptomyces cylindrosporus</name>
    <dbReference type="NCBI Taxonomy" id="2927583"/>
    <lineage>
        <taxon>Bacteria</taxon>
        <taxon>Bacillati</taxon>
        <taxon>Actinomycetota</taxon>
        <taxon>Actinomycetes</taxon>
        <taxon>Kitasatosporales</taxon>
        <taxon>Streptomycetaceae</taxon>
        <taxon>Streptomyces</taxon>
    </lineage>
</organism>
<proteinExistence type="predicted"/>
<dbReference type="EMBL" id="JALDAY010000024">
    <property type="protein sequence ID" value="MCI3279117.1"/>
    <property type="molecule type" value="Genomic_DNA"/>
</dbReference>
<dbReference type="RefSeq" id="WP_242778743.1">
    <property type="nucleotide sequence ID" value="NZ_JALDAY010000024.1"/>
</dbReference>
<reference evidence="1" key="1">
    <citation type="submission" date="2022-03" db="EMBL/GenBank/DDBJ databases">
        <title>Streptomyces 7R015 and 7R016 isolated from Barleria lupulina in Thailand.</title>
        <authorList>
            <person name="Kanchanasin P."/>
            <person name="Phongsopitanun W."/>
            <person name="Tanasupawat S."/>
        </authorList>
    </citation>
    <scope>NUCLEOTIDE SEQUENCE</scope>
    <source>
        <strain evidence="1">7R015</strain>
    </source>
</reference>
<gene>
    <name evidence="1" type="ORF">MQP27_49445</name>
</gene>
<name>A0ABS9YPC2_9ACTN</name>
<evidence type="ECO:0000313" key="2">
    <source>
        <dbReference type="Proteomes" id="UP001165269"/>
    </source>
</evidence>